<dbReference type="InterPro" id="IPR045247">
    <property type="entry name" value="Oye-like"/>
</dbReference>
<feature type="domain" description="NADH:flavin oxidoreductase/NADH oxidase N-terminal" evidence="1">
    <location>
        <begin position="8"/>
        <end position="353"/>
    </location>
</feature>
<sequence>MAADTRPLFETFQTGPLTLNNRIVMAPMTRNFSPRGVPTEQVVDYYRRRAESGVGLIITEGTTIGHPAASGYLDVPAFHGEEALAGWKKVVDAVHAVGGKIAPQLWHVGNVRRLGTEPNGEVPGFGPMEKVKDGNKLVHGMTREDIKEIVEAFAQAARDAKAIGFDAIELHGAHGYLIDQFFWEGANKRDDEYGGSMENRGRFAVEIIEAVRAAVGPDYPVIFRFSQWKQQDYTARLAPTPELLSAFLEPLSAAGVDIFHCSQRRFWEPEFEGADLNLAGWTRKITGKPCITVGSVGLDGEFLEFMVKTDKVAETANIDDLLVRLGAGEFDLVAVGRALIVDPEWAAKVREGRFSEILSFSREALKTLA</sequence>
<dbReference type="InterPro" id="IPR013785">
    <property type="entry name" value="Aldolase_TIM"/>
</dbReference>
<dbReference type="SUPFAM" id="SSF51395">
    <property type="entry name" value="FMN-linked oxidoreductases"/>
    <property type="match status" value="1"/>
</dbReference>
<dbReference type="FunFam" id="3.20.20.70:FF:000262">
    <property type="entry name" value="NADH:flavin oxidoreductase"/>
    <property type="match status" value="1"/>
</dbReference>
<reference evidence="2" key="1">
    <citation type="journal article" date="2015" name="Nature">
        <title>Complex archaea that bridge the gap between prokaryotes and eukaryotes.</title>
        <authorList>
            <person name="Spang A."/>
            <person name="Saw J.H."/>
            <person name="Jorgensen S.L."/>
            <person name="Zaremba-Niedzwiedzka K."/>
            <person name="Martijn J."/>
            <person name="Lind A.E."/>
            <person name="van Eijk R."/>
            <person name="Schleper C."/>
            <person name="Guy L."/>
            <person name="Ettema T.J."/>
        </authorList>
    </citation>
    <scope>NUCLEOTIDE SEQUENCE</scope>
</reference>
<comment type="caution">
    <text evidence="2">The sequence shown here is derived from an EMBL/GenBank/DDBJ whole genome shotgun (WGS) entry which is preliminary data.</text>
</comment>
<dbReference type="InterPro" id="IPR001155">
    <property type="entry name" value="OxRdtase_FMN_N"/>
</dbReference>
<dbReference type="GO" id="GO:0010181">
    <property type="term" value="F:FMN binding"/>
    <property type="evidence" value="ECO:0007669"/>
    <property type="project" value="InterPro"/>
</dbReference>
<dbReference type="CDD" id="cd04747">
    <property type="entry name" value="OYE_like_5_FMN"/>
    <property type="match status" value="1"/>
</dbReference>
<proteinExistence type="predicted"/>
<dbReference type="Pfam" id="PF00724">
    <property type="entry name" value="Oxidored_FMN"/>
    <property type="match status" value="1"/>
</dbReference>
<name>A0A0F9VDG3_9ZZZZ</name>
<dbReference type="AlphaFoldDB" id="A0A0F9VDG3"/>
<evidence type="ECO:0000259" key="1">
    <source>
        <dbReference type="Pfam" id="PF00724"/>
    </source>
</evidence>
<dbReference type="Gene3D" id="3.20.20.70">
    <property type="entry name" value="Aldolase class I"/>
    <property type="match status" value="1"/>
</dbReference>
<accession>A0A0F9VDG3</accession>
<protein>
    <recommendedName>
        <fullName evidence="1">NADH:flavin oxidoreductase/NADH oxidase N-terminal domain-containing protein</fullName>
    </recommendedName>
</protein>
<organism evidence="2">
    <name type="scientific">marine sediment metagenome</name>
    <dbReference type="NCBI Taxonomy" id="412755"/>
    <lineage>
        <taxon>unclassified sequences</taxon>
        <taxon>metagenomes</taxon>
        <taxon>ecological metagenomes</taxon>
    </lineage>
</organism>
<dbReference type="GO" id="GO:0005829">
    <property type="term" value="C:cytosol"/>
    <property type="evidence" value="ECO:0007669"/>
    <property type="project" value="TreeGrafter"/>
</dbReference>
<dbReference type="PANTHER" id="PTHR22893">
    <property type="entry name" value="NADH OXIDOREDUCTASE-RELATED"/>
    <property type="match status" value="1"/>
</dbReference>
<dbReference type="PANTHER" id="PTHR22893:SF55">
    <property type="entry name" value="OXIDOREDUCTASE-RELATED"/>
    <property type="match status" value="1"/>
</dbReference>
<dbReference type="GO" id="GO:0016491">
    <property type="term" value="F:oxidoreductase activity"/>
    <property type="evidence" value="ECO:0007669"/>
    <property type="project" value="InterPro"/>
</dbReference>
<evidence type="ECO:0000313" key="2">
    <source>
        <dbReference type="EMBL" id="KKO02100.1"/>
    </source>
</evidence>
<gene>
    <name evidence="2" type="ORF">LCGC14_0109620</name>
</gene>
<dbReference type="EMBL" id="LAZR01000032">
    <property type="protein sequence ID" value="KKO02100.1"/>
    <property type="molecule type" value="Genomic_DNA"/>
</dbReference>